<keyword evidence="2" id="KW-0503">Monooxygenase</keyword>
<feature type="non-terminal residue" evidence="2">
    <location>
        <position position="339"/>
    </location>
</feature>
<proteinExistence type="predicted"/>
<accession>A0A6J4NPL2</accession>
<feature type="compositionally biased region" description="Basic and acidic residues" evidence="1">
    <location>
        <begin position="67"/>
        <end position="88"/>
    </location>
</feature>
<organism evidence="2">
    <name type="scientific">uncultured Nocardioides sp</name>
    <dbReference type="NCBI Taxonomy" id="198441"/>
    <lineage>
        <taxon>Bacteria</taxon>
        <taxon>Bacillati</taxon>
        <taxon>Actinomycetota</taxon>
        <taxon>Actinomycetes</taxon>
        <taxon>Propionibacteriales</taxon>
        <taxon>Nocardioidaceae</taxon>
        <taxon>Nocardioides</taxon>
        <taxon>environmental samples</taxon>
    </lineage>
</organism>
<dbReference type="AlphaFoldDB" id="A0A6J4NPL2"/>
<dbReference type="EMBL" id="CADCUP010000121">
    <property type="protein sequence ID" value="CAA9394523.1"/>
    <property type="molecule type" value="Genomic_DNA"/>
</dbReference>
<dbReference type="EC" id="1.14.14.3" evidence="2"/>
<name>A0A6J4NPL2_9ACTN</name>
<feature type="compositionally biased region" description="Low complexity" evidence="1">
    <location>
        <begin position="44"/>
        <end position="57"/>
    </location>
</feature>
<gene>
    <name evidence="2" type="ORF">AVDCRST_MAG06-1811</name>
</gene>
<protein>
    <submittedName>
        <fullName evidence="2">Alkanal monooxygenase alpha chain</fullName>
        <ecNumber evidence="2">1.14.14.3</ecNumber>
    </submittedName>
</protein>
<keyword evidence="2" id="KW-0560">Oxidoreductase</keyword>
<sequence>EEHRVPVVRPLDAVAAVADALGLRHAAAVHRPRRGGRGAGGGRRVLPGAPLRPAALRTVPAARCRRRPDQPHRDRHRCDRHALREPALHGRGRGHRRPDRGRSPPARHQPGITGAGRRRLPVLRLPARRGLGPCRDGARAHPGLPRGDPGPRVRRAEPAADVPQPARAAARRAALAGAARAHLVGRRLACDRRVDRAAGHEPDELDPAHRGHRRALPPAPGRAGAAVPGRLEGGRPRPRAAGLGEPEHLPDRRRPRPRLLRPGGDQPRPGGSPRRRPGALRQDVRRRARPAGRRPRQGRGDRRRRHAAADGAQPARRRLQRPPHRESPHPRGPGGRLAL</sequence>
<evidence type="ECO:0000313" key="2">
    <source>
        <dbReference type="EMBL" id="CAA9394523.1"/>
    </source>
</evidence>
<feature type="non-terminal residue" evidence="2">
    <location>
        <position position="1"/>
    </location>
</feature>
<feature type="compositionally biased region" description="Low complexity" evidence="1">
    <location>
        <begin position="221"/>
        <end position="230"/>
    </location>
</feature>
<feature type="region of interest" description="Disordered" evidence="1">
    <location>
        <begin position="199"/>
        <end position="339"/>
    </location>
</feature>
<feature type="compositionally biased region" description="Low complexity" evidence="1">
    <location>
        <begin position="122"/>
        <end position="133"/>
    </location>
</feature>
<reference evidence="2" key="1">
    <citation type="submission" date="2020-02" db="EMBL/GenBank/DDBJ databases">
        <authorList>
            <person name="Meier V. D."/>
        </authorList>
    </citation>
    <scope>NUCLEOTIDE SEQUENCE</scope>
    <source>
        <strain evidence="2">AVDCRST_MAG06</strain>
    </source>
</reference>
<feature type="compositionally biased region" description="Basic residues" evidence="1">
    <location>
        <begin position="90"/>
        <end position="99"/>
    </location>
</feature>
<feature type="compositionally biased region" description="Basic residues" evidence="1">
    <location>
        <begin position="273"/>
        <end position="306"/>
    </location>
</feature>
<dbReference type="GO" id="GO:0047646">
    <property type="term" value="F:alkanal monooxygenase (FMN-linked) activity"/>
    <property type="evidence" value="ECO:0007669"/>
    <property type="project" value="UniProtKB-EC"/>
</dbReference>
<feature type="compositionally biased region" description="Low complexity" evidence="1">
    <location>
        <begin position="260"/>
        <end position="272"/>
    </location>
</feature>
<evidence type="ECO:0000256" key="1">
    <source>
        <dbReference type="SAM" id="MobiDB-lite"/>
    </source>
</evidence>
<feature type="compositionally biased region" description="Basic and acidic residues" evidence="1">
    <location>
        <begin position="149"/>
        <end position="158"/>
    </location>
</feature>
<feature type="region of interest" description="Disordered" evidence="1">
    <location>
        <begin position="29"/>
        <end position="168"/>
    </location>
</feature>
<feature type="compositionally biased region" description="Basic and acidic residues" evidence="1">
    <location>
        <begin position="199"/>
        <end position="209"/>
    </location>
</feature>